<feature type="binding site" evidence="6">
    <location>
        <position position="83"/>
    </location>
    <ligand>
        <name>substrate</name>
    </ligand>
</feature>
<dbReference type="InterPro" id="IPR000994">
    <property type="entry name" value="Pept_M24"/>
</dbReference>
<evidence type="ECO:0000256" key="3">
    <source>
        <dbReference type="ARBA" id="ARBA00022670"/>
    </source>
</evidence>
<evidence type="ECO:0000256" key="5">
    <source>
        <dbReference type="ARBA" id="ARBA00022801"/>
    </source>
</evidence>
<dbReference type="Gene3D" id="3.90.230.10">
    <property type="entry name" value="Creatinase/methionine aminopeptidase superfamily"/>
    <property type="match status" value="1"/>
</dbReference>
<dbReference type="InterPro" id="IPR036005">
    <property type="entry name" value="Creatinase/aminopeptidase-like"/>
</dbReference>
<dbReference type="EMBL" id="MGIN01000022">
    <property type="protein sequence ID" value="OGM89451.1"/>
    <property type="molecule type" value="Genomic_DNA"/>
</dbReference>
<evidence type="ECO:0000313" key="10">
    <source>
        <dbReference type="Proteomes" id="UP000178303"/>
    </source>
</evidence>
<comment type="function">
    <text evidence="1 6">Removes the N-terminal methionine from nascent proteins. The N-terminal methionine is often cleaved when the second residue in the primary sequence is small and uncharged (Met-Ala-, Cys, Gly, Pro, Ser, Thr, or Val). Requires deformylation of the N(alpha)-formylated initiator methionine before it can be hydrolyzed.</text>
</comment>
<feature type="binding site" evidence="6">
    <location>
        <position position="100"/>
    </location>
    <ligand>
        <name>a divalent metal cation</name>
        <dbReference type="ChEBI" id="CHEBI:60240"/>
        <label>1</label>
    </ligand>
</feature>
<name>A0A1F8DLE3_9BACT</name>
<feature type="binding site" evidence="6">
    <location>
        <position position="237"/>
    </location>
    <ligand>
        <name>a divalent metal cation</name>
        <dbReference type="ChEBI" id="CHEBI:60240"/>
        <label>2</label>
        <note>catalytic</note>
    </ligand>
</feature>
<dbReference type="EC" id="3.4.11.18" evidence="6 7"/>
<dbReference type="AlphaFoldDB" id="A0A1F8DLE3"/>
<feature type="binding site" evidence="6">
    <location>
        <position position="111"/>
    </location>
    <ligand>
        <name>a divalent metal cation</name>
        <dbReference type="ChEBI" id="CHEBI:60240"/>
        <label>2</label>
        <note>catalytic</note>
    </ligand>
</feature>
<dbReference type="CDD" id="cd01086">
    <property type="entry name" value="MetAP1"/>
    <property type="match status" value="1"/>
</dbReference>
<feature type="binding site" evidence="6">
    <location>
        <position position="111"/>
    </location>
    <ligand>
        <name>a divalent metal cation</name>
        <dbReference type="ChEBI" id="CHEBI:60240"/>
        <label>1</label>
    </ligand>
</feature>
<evidence type="ECO:0000256" key="1">
    <source>
        <dbReference type="ARBA" id="ARBA00002521"/>
    </source>
</evidence>
<comment type="cofactor">
    <cofactor evidence="6">
        <name>Co(2+)</name>
        <dbReference type="ChEBI" id="CHEBI:48828"/>
    </cofactor>
    <cofactor evidence="6">
        <name>Zn(2+)</name>
        <dbReference type="ChEBI" id="CHEBI:29105"/>
    </cofactor>
    <cofactor evidence="6">
        <name>Mn(2+)</name>
        <dbReference type="ChEBI" id="CHEBI:29035"/>
    </cofactor>
    <cofactor evidence="6">
        <name>Fe(2+)</name>
        <dbReference type="ChEBI" id="CHEBI:29033"/>
    </cofactor>
    <text evidence="6">Binds 2 divalent metal cations per subunit. Has a high-affinity and a low affinity metal-binding site. The true nature of the physiological cofactor is under debate. The enzyme is active with cobalt, zinc, manganese or divalent iron ions. Most likely, methionine aminopeptidases function as mononuclear Fe(2+)-metalloproteases under physiological conditions, and the catalytically relevant metal-binding site has been assigned to the histidine-containing high-affinity site.</text>
</comment>
<protein>
    <recommendedName>
        <fullName evidence="6 7">Methionine aminopeptidase</fullName>
        <shortName evidence="6">MAP</shortName>
        <shortName evidence="6">MetAP</shortName>
        <ecNumber evidence="6 7">3.4.11.18</ecNumber>
    </recommendedName>
    <alternativeName>
        <fullName evidence="6">Peptidase M</fullName>
    </alternativeName>
</protein>
<dbReference type="PANTHER" id="PTHR43330:SF27">
    <property type="entry name" value="METHIONINE AMINOPEPTIDASE"/>
    <property type="match status" value="1"/>
</dbReference>
<dbReference type="InterPro" id="IPR002467">
    <property type="entry name" value="Pept_M24A_MAP1"/>
</dbReference>
<evidence type="ECO:0000256" key="6">
    <source>
        <dbReference type="HAMAP-Rule" id="MF_01974"/>
    </source>
</evidence>
<dbReference type="HAMAP" id="MF_01974">
    <property type="entry name" value="MetAP_1"/>
    <property type="match status" value="1"/>
</dbReference>
<feature type="binding site" evidence="6">
    <location>
        <position position="174"/>
    </location>
    <ligand>
        <name>a divalent metal cation</name>
        <dbReference type="ChEBI" id="CHEBI:60240"/>
        <label>2</label>
        <note>catalytic</note>
    </ligand>
</feature>
<evidence type="ECO:0000256" key="4">
    <source>
        <dbReference type="ARBA" id="ARBA00022723"/>
    </source>
</evidence>
<dbReference type="GO" id="GO:0070006">
    <property type="term" value="F:metalloaminopeptidase activity"/>
    <property type="evidence" value="ECO:0007669"/>
    <property type="project" value="UniProtKB-UniRule"/>
</dbReference>
<evidence type="ECO:0000256" key="2">
    <source>
        <dbReference type="ARBA" id="ARBA00022438"/>
    </source>
</evidence>
<feature type="binding site" evidence="6">
    <location>
        <position position="207"/>
    </location>
    <ligand>
        <name>a divalent metal cation</name>
        <dbReference type="ChEBI" id="CHEBI:60240"/>
        <label>2</label>
        <note>catalytic</note>
    </ligand>
</feature>
<comment type="caution">
    <text evidence="9">The sequence shown here is derived from an EMBL/GenBank/DDBJ whole genome shotgun (WGS) entry which is preliminary data.</text>
</comment>
<dbReference type="InterPro" id="IPR001714">
    <property type="entry name" value="Pept_M24_MAP"/>
</dbReference>
<accession>A0A1F8DLE3</accession>
<feature type="binding site" evidence="6">
    <location>
        <position position="181"/>
    </location>
    <ligand>
        <name>substrate</name>
    </ligand>
</feature>
<comment type="subunit">
    <text evidence="6">Monomer.</text>
</comment>
<dbReference type="Pfam" id="PF00557">
    <property type="entry name" value="Peptidase_M24"/>
    <property type="match status" value="1"/>
</dbReference>
<dbReference type="GO" id="GO:0005829">
    <property type="term" value="C:cytosol"/>
    <property type="evidence" value="ECO:0007669"/>
    <property type="project" value="TreeGrafter"/>
</dbReference>
<evidence type="ECO:0000256" key="7">
    <source>
        <dbReference type="RuleBase" id="RU003653"/>
    </source>
</evidence>
<reference evidence="9 10" key="1">
    <citation type="journal article" date="2016" name="Nat. Commun.">
        <title>Thousands of microbial genomes shed light on interconnected biogeochemical processes in an aquifer system.</title>
        <authorList>
            <person name="Anantharaman K."/>
            <person name="Brown C.T."/>
            <person name="Hug L.A."/>
            <person name="Sharon I."/>
            <person name="Castelle C.J."/>
            <person name="Probst A.J."/>
            <person name="Thomas B.C."/>
            <person name="Singh A."/>
            <person name="Wilkins M.J."/>
            <person name="Karaoz U."/>
            <person name="Brodie E.L."/>
            <person name="Williams K.H."/>
            <person name="Hubbard S.S."/>
            <person name="Banfield J.F."/>
        </authorList>
    </citation>
    <scope>NUCLEOTIDE SEQUENCE [LARGE SCALE GENOMIC DNA]</scope>
</reference>
<dbReference type="NCBIfam" id="TIGR00500">
    <property type="entry name" value="met_pdase_I"/>
    <property type="match status" value="1"/>
</dbReference>
<feature type="domain" description="Peptidase M24" evidence="8">
    <location>
        <begin position="13"/>
        <end position="244"/>
    </location>
</feature>
<dbReference type="GO" id="GO:0046872">
    <property type="term" value="F:metal ion binding"/>
    <property type="evidence" value="ECO:0007669"/>
    <property type="project" value="UniProtKB-UniRule"/>
</dbReference>
<dbReference type="Proteomes" id="UP000178303">
    <property type="component" value="Unassembled WGS sequence"/>
</dbReference>
<dbReference type="GO" id="GO:0006508">
    <property type="term" value="P:proteolysis"/>
    <property type="evidence" value="ECO:0007669"/>
    <property type="project" value="UniProtKB-KW"/>
</dbReference>
<dbReference type="PANTHER" id="PTHR43330">
    <property type="entry name" value="METHIONINE AMINOPEPTIDASE"/>
    <property type="match status" value="1"/>
</dbReference>
<keyword evidence="3 6" id="KW-0645">Protease</keyword>
<proteinExistence type="inferred from homology"/>
<organism evidence="9 10">
    <name type="scientific">Candidatus Wolfebacteria bacterium GWA1_42_9</name>
    <dbReference type="NCBI Taxonomy" id="1802553"/>
    <lineage>
        <taxon>Bacteria</taxon>
        <taxon>Candidatus Wolfeibacteriota</taxon>
    </lineage>
</organism>
<dbReference type="SUPFAM" id="SSF55920">
    <property type="entry name" value="Creatinase/aminopeptidase"/>
    <property type="match status" value="1"/>
</dbReference>
<dbReference type="PRINTS" id="PR00599">
    <property type="entry name" value="MAPEPTIDASE"/>
</dbReference>
<evidence type="ECO:0000313" key="9">
    <source>
        <dbReference type="EMBL" id="OGM89451.1"/>
    </source>
</evidence>
<gene>
    <name evidence="6" type="primary">map</name>
    <name evidence="9" type="ORF">A2108_01905</name>
</gene>
<keyword evidence="4 6" id="KW-0479">Metal-binding</keyword>
<keyword evidence="2 6" id="KW-0031">Aminopeptidase</keyword>
<comment type="similarity">
    <text evidence="6">Belongs to the peptidase M24A family. Methionine aminopeptidase type 1 subfamily.</text>
</comment>
<evidence type="ECO:0000259" key="8">
    <source>
        <dbReference type="Pfam" id="PF00557"/>
    </source>
</evidence>
<comment type="catalytic activity">
    <reaction evidence="6 7">
        <text>Release of N-terminal amino acids, preferentially methionine, from peptides and arylamides.</text>
        <dbReference type="EC" id="3.4.11.18"/>
    </reaction>
</comment>
<dbReference type="GO" id="GO:0004239">
    <property type="term" value="F:initiator methionyl aminopeptidase activity"/>
    <property type="evidence" value="ECO:0007669"/>
    <property type="project" value="UniProtKB-UniRule"/>
</dbReference>
<sequence length="252" mass="27336">MILLKNEREISVLRESGRILRLILKSLKKKAVEGTNLLELDKLAKSLCKQYGVTPAFFGYKPDGAKKPFPAAICTSLNEVVVHGTPRNYILRSADILKIDMGISFQGMITDAAITIPIGKVSPLARKIIDATQKSLKAAVAVTKKGKTLGDIGWAIENQAKKYGFFVIKGLTGHGVGYELHEDPVILNYGQKGTGERLKPGMVLAIEPMLSVSSEEIIQNADESYASQDGSLTAHFEHTVAITDKESIVLTG</sequence>
<keyword evidence="5 6" id="KW-0378">Hydrolase</keyword>
<feature type="binding site" evidence="6">
    <location>
        <position position="237"/>
    </location>
    <ligand>
        <name>a divalent metal cation</name>
        <dbReference type="ChEBI" id="CHEBI:60240"/>
        <label>1</label>
    </ligand>
</feature>